<evidence type="ECO:0000256" key="2">
    <source>
        <dbReference type="ARBA" id="ARBA00022801"/>
    </source>
</evidence>
<dbReference type="PROSITE" id="PS01173">
    <property type="entry name" value="LIPASE_GDXG_HIS"/>
    <property type="match status" value="1"/>
</dbReference>
<gene>
    <name evidence="4" type="ORF">JF547_19080</name>
</gene>
<comment type="caution">
    <text evidence="4">The sequence shown here is derived from an EMBL/GenBank/DDBJ whole genome shotgun (WGS) entry which is preliminary data.</text>
</comment>
<sequence>MSDSGPVSFDISYDPMPEEEGIRAFIAKCDSLYPPDAVAAGIEQQRVWYDVLCSYFGRARPDGMHIQDDVIGTVPVRHYRPETLGTPHRILYMHGGGFVVGSCDSHDAICADIAESAQAELTAIDYRLAPEYIWPAQHEDCHTVMHSLLMAGKKIVLVGDSAGGMLATGLALRARGDGFGDRILGQVLIYPALGGDLNWPSYGQMASAPGLSTDDVIYYRDVLKAPMDDPVAHALSVDDLRGLPPTYITSAYFDPLRDDGREYTARLARAGIWVQYREEPQMIHGWLRARYMSPGAKDGFAHVCQAITRMVNQE</sequence>
<comment type="similarity">
    <text evidence="1">Belongs to the 'GDXG' lipolytic enzyme family.</text>
</comment>
<keyword evidence="2 4" id="KW-0378">Hydrolase</keyword>
<dbReference type="AlphaFoldDB" id="A0A8I1MC85"/>
<dbReference type="PANTHER" id="PTHR48081:SF8">
    <property type="entry name" value="ALPHA_BETA HYDROLASE FOLD-3 DOMAIN-CONTAINING PROTEIN-RELATED"/>
    <property type="match status" value="1"/>
</dbReference>
<dbReference type="Proteomes" id="UP000664405">
    <property type="component" value="Unassembled WGS sequence"/>
</dbReference>
<evidence type="ECO:0000313" key="4">
    <source>
        <dbReference type="EMBL" id="MBN8198582.1"/>
    </source>
</evidence>
<dbReference type="PANTHER" id="PTHR48081">
    <property type="entry name" value="AB HYDROLASE SUPERFAMILY PROTEIN C4A8.06C"/>
    <property type="match status" value="1"/>
</dbReference>
<proteinExistence type="inferred from homology"/>
<dbReference type="SUPFAM" id="SSF53474">
    <property type="entry name" value="alpha/beta-Hydrolases"/>
    <property type="match status" value="1"/>
</dbReference>
<name>A0A8I1MC85_9PROT</name>
<protein>
    <submittedName>
        <fullName evidence="4">Alpha/beta hydrolase</fullName>
    </submittedName>
</protein>
<dbReference type="Pfam" id="PF07859">
    <property type="entry name" value="Abhydrolase_3"/>
    <property type="match status" value="1"/>
</dbReference>
<reference evidence="4" key="1">
    <citation type="submission" date="2020-12" db="EMBL/GenBank/DDBJ databases">
        <title>Oil enriched cultivation method for isolating marine PHA-producing bacteria.</title>
        <authorList>
            <person name="Zheng W."/>
            <person name="Yu S."/>
            <person name="Huang Y."/>
        </authorList>
    </citation>
    <scope>NUCLEOTIDE SEQUENCE</scope>
    <source>
        <strain evidence="4">SY-2-3</strain>
    </source>
</reference>
<evidence type="ECO:0000313" key="5">
    <source>
        <dbReference type="Proteomes" id="UP000664405"/>
    </source>
</evidence>
<dbReference type="EMBL" id="JAEKJW010000003">
    <property type="protein sequence ID" value="MBN8198582.1"/>
    <property type="molecule type" value="Genomic_DNA"/>
</dbReference>
<accession>A0A8I1MC85</accession>
<dbReference type="InterPro" id="IPR013094">
    <property type="entry name" value="AB_hydrolase_3"/>
</dbReference>
<dbReference type="InterPro" id="IPR050300">
    <property type="entry name" value="GDXG_lipolytic_enzyme"/>
</dbReference>
<dbReference type="Gene3D" id="3.40.50.1820">
    <property type="entry name" value="alpha/beta hydrolase"/>
    <property type="match status" value="1"/>
</dbReference>
<dbReference type="RefSeq" id="WP_206928324.1">
    <property type="nucleotide sequence ID" value="NZ_JAEKJW010000003.1"/>
</dbReference>
<organism evidence="4 5">
    <name type="scientific">Thalassospira povalilytica</name>
    <dbReference type="NCBI Taxonomy" id="732237"/>
    <lineage>
        <taxon>Bacteria</taxon>
        <taxon>Pseudomonadati</taxon>
        <taxon>Pseudomonadota</taxon>
        <taxon>Alphaproteobacteria</taxon>
        <taxon>Rhodospirillales</taxon>
        <taxon>Thalassospiraceae</taxon>
        <taxon>Thalassospira</taxon>
    </lineage>
</organism>
<evidence type="ECO:0000259" key="3">
    <source>
        <dbReference type="Pfam" id="PF07859"/>
    </source>
</evidence>
<evidence type="ECO:0000256" key="1">
    <source>
        <dbReference type="ARBA" id="ARBA00010515"/>
    </source>
</evidence>
<dbReference type="InterPro" id="IPR002168">
    <property type="entry name" value="Lipase_GDXG_HIS_AS"/>
</dbReference>
<dbReference type="GO" id="GO:0016787">
    <property type="term" value="F:hydrolase activity"/>
    <property type="evidence" value="ECO:0007669"/>
    <property type="project" value="UniProtKB-KW"/>
</dbReference>
<feature type="domain" description="Alpha/beta hydrolase fold-3" evidence="3">
    <location>
        <begin position="90"/>
        <end position="287"/>
    </location>
</feature>
<dbReference type="InterPro" id="IPR029058">
    <property type="entry name" value="AB_hydrolase_fold"/>
</dbReference>